<dbReference type="AlphaFoldDB" id="A0A1X2HIX1"/>
<organism evidence="5 6">
    <name type="scientific">Syncephalastrum racemosum</name>
    <name type="common">Filamentous fungus</name>
    <dbReference type="NCBI Taxonomy" id="13706"/>
    <lineage>
        <taxon>Eukaryota</taxon>
        <taxon>Fungi</taxon>
        <taxon>Fungi incertae sedis</taxon>
        <taxon>Mucoromycota</taxon>
        <taxon>Mucoromycotina</taxon>
        <taxon>Mucoromycetes</taxon>
        <taxon>Mucorales</taxon>
        <taxon>Syncephalastraceae</taxon>
        <taxon>Syncephalastrum</taxon>
    </lineage>
</organism>
<evidence type="ECO:0000256" key="1">
    <source>
        <dbReference type="ARBA" id="ARBA00022737"/>
    </source>
</evidence>
<evidence type="ECO:0000256" key="2">
    <source>
        <dbReference type="ARBA" id="ARBA00022837"/>
    </source>
</evidence>
<sequence length="183" mass="20684">MTHLSRDQVQELQQVFDAMDKVGAGLLDGDGLFHALRALGLQVPVTETGIEGLLLRVGRENDGFVDMNDFKAIVEELMYGDKVLDEPSSYQRDEDEEYKEEEDDDDDDNEDHDNERMMVAFKSLSDQGFGGITMGSLTQAVQKQGLSDLEAQHLQEMVNEADTNHDGVVDWQEFKRIWRLSGL</sequence>
<feature type="region of interest" description="Disordered" evidence="3">
    <location>
        <begin position="84"/>
        <end position="112"/>
    </location>
</feature>
<dbReference type="InterPro" id="IPR050230">
    <property type="entry name" value="CALM/Myosin/TropC-like"/>
</dbReference>
<dbReference type="Pfam" id="PF13833">
    <property type="entry name" value="EF-hand_8"/>
    <property type="match status" value="1"/>
</dbReference>
<name>A0A1X2HIX1_SYNRA</name>
<dbReference type="InterPro" id="IPR018247">
    <property type="entry name" value="EF_Hand_1_Ca_BS"/>
</dbReference>
<gene>
    <name evidence="5" type="ORF">BCR43DRAFT_523028</name>
</gene>
<dbReference type="EMBL" id="MCGN01000003">
    <property type="protein sequence ID" value="ORY98998.1"/>
    <property type="molecule type" value="Genomic_DNA"/>
</dbReference>
<keyword evidence="2" id="KW-0106">Calcium</keyword>
<dbReference type="Proteomes" id="UP000242180">
    <property type="component" value="Unassembled WGS sequence"/>
</dbReference>
<dbReference type="GO" id="GO:0005509">
    <property type="term" value="F:calcium ion binding"/>
    <property type="evidence" value="ECO:0007669"/>
    <property type="project" value="InterPro"/>
</dbReference>
<accession>A0A1X2HIX1</accession>
<keyword evidence="6" id="KW-1185">Reference proteome</keyword>
<dbReference type="InterPro" id="IPR011992">
    <property type="entry name" value="EF-hand-dom_pair"/>
</dbReference>
<proteinExistence type="predicted"/>
<evidence type="ECO:0000256" key="3">
    <source>
        <dbReference type="SAM" id="MobiDB-lite"/>
    </source>
</evidence>
<dbReference type="OrthoDB" id="26525at2759"/>
<dbReference type="PROSITE" id="PS00018">
    <property type="entry name" value="EF_HAND_1"/>
    <property type="match status" value="1"/>
</dbReference>
<keyword evidence="1" id="KW-0677">Repeat</keyword>
<evidence type="ECO:0000313" key="5">
    <source>
        <dbReference type="EMBL" id="ORY98998.1"/>
    </source>
</evidence>
<dbReference type="SMART" id="SM00054">
    <property type="entry name" value="EFh"/>
    <property type="match status" value="3"/>
</dbReference>
<comment type="caution">
    <text evidence="5">The sequence shown here is derived from an EMBL/GenBank/DDBJ whole genome shotgun (WGS) entry which is preliminary data.</text>
</comment>
<dbReference type="PANTHER" id="PTHR23048:SF0">
    <property type="entry name" value="CALMODULIN LIKE 3"/>
    <property type="match status" value="1"/>
</dbReference>
<dbReference type="GO" id="GO:0016460">
    <property type="term" value="C:myosin II complex"/>
    <property type="evidence" value="ECO:0007669"/>
    <property type="project" value="TreeGrafter"/>
</dbReference>
<dbReference type="STRING" id="13706.A0A1X2HIX1"/>
<reference evidence="5 6" key="1">
    <citation type="submission" date="2016-07" db="EMBL/GenBank/DDBJ databases">
        <title>Pervasive Adenine N6-methylation of Active Genes in Fungi.</title>
        <authorList>
            <consortium name="DOE Joint Genome Institute"/>
            <person name="Mondo S.J."/>
            <person name="Dannebaum R.O."/>
            <person name="Kuo R.C."/>
            <person name="Labutti K."/>
            <person name="Haridas S."/>
            <person name="Kuo A."/>
            <person name="Salamov A."/>
            <person name="Ahrendt S.R."/>
            <person name="Lipzen A."/>
            <person name="Sullivan W."/>
            <person name="Andreopoulos W.B."/>
            <person name="Clum A."/>
            <person name="Lindquist E."/>
            <person name="Daum C."/>
            <person name="Ramamoorthy G.K."/>
            <person name="Gryganskyi A."/>
            <person name="Culley D."/>
            <person name="Magnuson J.K."/>
            <person name="James T.Y."/>
            <person name="O'Malley M.A."/>
            <person name="Stajich J.E."/>
            <person name="Spatafora J.W."/>
            <person name="Visel A."/>
            <person name="Grigoriev I.V."/>
        </authorList>
    </citation>
    <scope>NUCLEOTIDE SEQUENCE [LARGE SCALE GENOMIC DNA]</scope>
    <source>
        <strain evidence="5 6">NRRL 2496</strain>
    </source>
</reference>
<evidence type="ECO:0000313" key="6">
    <source>
        <dbReference type="Proteomes" id="UP000242180"/>
    </source>
</evidence>
<dbReference type="InParanoid" id="A0A1X2HIX1"/>
<dbReference type="PROSITE" id="PS50222">
    <property type="entry name" value="EF_HAND_2"/>
    <property type="match status" value="1"/>
</dbReference>
<feature type="compositionally biased region" description="Acidic residues" evidence="3">
    <location>
        <begin position="93"/>
        <end position="112"/>
    </location>
</feature>
<dbReference type="OMA" id="IMEMMNE"/>
<evidence type="ECO:0000259" key="4">
    <source>
        <dbReference type="PROSITE" id="PS50222"/>
    </source>
</evidence>
<dbReference type="Gene3D" id="1.10.238.10">
    <property type="entry name" value="EF-hand"/>
    <property type="match status" value="1"/>
</dbReference>
<dbReference type="InterPro" id="IPR002048">
    <property type="entry name" value="EF_hand_dom"/>
</dbReference>
<dbReference type="PANTHER" id="PTHR23048">
    <property type="entry name" value="MYOSIN LIGHT CHAIN 1, 3"/>
    <property type="match status" value="1"/>
</dbReference>
<feature type="domain" description="EF-hand" evidence="4">
    <location>
        <begin position="149"/>
        <end position="183"/>
    </location>
</feature>
<dbReference type="SUPFAM" id="SSF47473">
    <property type="entry name" value="EF-hand"/>
    <property type="match status" value="1"/>
</dbReference>
<protein>
    <recommendedName>
        <fullName evidence="4">EF-hand domain-containing protein</fullName>
    </recommendedName>
</protein>